<organism evidence="2 3">
    <name type="scientific">Kibdelosporangium lantanae</name>
    <dbReference type="NCBI Taxonomy" id="1497396"/>
    <lineage>
        <taxon>Bacteria</taxon>
        <taxon>Bacillati</taxon>
        <taxon>Actinomycetota</taxon>
        <taxon>Actinomycetes</taxon>
        <taxon>Pseudonocardiales</taxon>
        <taxon>Pseudonocardiaceae</taxon>
        <taxon>Kibdelosporangium</taxon>
    </lineage>
</organism>
<evidence type="ECO:0000313" key="2">
    <source>
        <dbReference type="EMBL" id="MFD1045466.1"/>
    </source>
</evidence>
<evidence type="ECO:0000313" key="3">
    <source>
        <dbReference type="Proteomes" id="UP001597045"/>
    </source>
</evidence>
<accession>A0ABW3M454</accession>
<proteinExistence type="predicted"/>
<protein>
    <submittedName>
        <fullName evidence="2">Uncharacterized protein</fullName>
    </submittedName>
</protein>
<feature type="region of interest" description="Disordered" evidence="1">
    <location>
        <begin position="54"/>
        <end position="80"/>
    </location>
</feature>
<name>A0ABW3M454_9PSEU</name>
<evidence type="ECO:0000256" key="1">
    <source>
        <dbReference type="SAM" id="MobiDB-lite"/>
    </source>
</evidence>
<dbReference type="Proteomes" id="UP001597045">
    <property type="component" value="Unassembled WGS sequence"/>
</dbReference>
<gene>
    <name evidence="2" type="ORF">ACFQ1S_07635</name>
</gene>
<reference evidence="3" key="1">
    <citation type="journal article" date="2019" name="Int. J. Syst. Evol. Microbiol.">
        <title>The Global Catalogue of Microorganisms (GCM) 10K type strain sequencing project: providing services to taxonomists for standard genome sequencing and annotation.</title>
        <authorList>
            <consortium name="The Broad Institute Genomics Platform"/>
            <consortium name="The Broad Institute Genome Sequencing Center for Infectious Disease"/>
            <person name="Wu L."/>
            <person name="Ma J."/>
        </authorList>
    </citation>
    <scope>NUCLEOTIDE SEQUENCE [LARGE SCALE GENOMIC DNA]</scope>
    <source>
        <strain evidence="3">JCM 31486</strain>
    </source>
</reference>
<sequence length="112" mass="12713">MDADELGEILKAVRSFVRDEVVPREDEIEETDTIPDVLRRQAADNEMYIDWETATGKNTFDPVPNRVSDPNQPDPSATDPFVAPFINSNGQTFMICFRSATTNAPRFYSRKL</sequence>
<comment type="caution">
    <text evidence="2">The sequence shown here is derived from an EMBL/GenBank/DDBJ whole genome shotgun (WGS) entry which is preliminary data.</text>
</comment>
<keyword evidence="3" id="KW-1185">Reference proteome</keyword>
<dbReference type="EMBL" id="JBHTIS010000309">
    <property type="protein sequence ID" value="MFD1045466.1"/>
    <property type="molecule type" value="Genomic_DNA"/>
</dbReference>